<reference evidence="7 8" key="1">
    <citation type="journal article" date="2018" name="Sci. Rep.">
        <title>Comparative genomics provides insights into the lifestyle and reveals functional heterogeneity of dark septate endophytic fungi.</title>
        <authorList>
            <person name="Knapp D.G."/>
            <person name="Nemeth J.B."/>
            <person name="Barry K."/>
            <person name="Hainaut M."/>
            <person name="Henrissat B."/>
            <person name="Johnson J."/>
            <person name="Kuo A."/>
            <person name="Lim J.H.P."/>
            <person name="Lipzen A."/>
            <person name="Nolan M."/>
            <person name="Ohm R.A."/>
            <person name="Tamas L."/>
            <person name="Grigoriev I.V."/>
            <person name="Spatafora J.W."/>
            <person name="Nagy L.G."/>
            <person name="Kovacs G.M."/>
        </authorList>
    </citation>
    <scope>NUCLEOTIDE SEQUENCE [LARGE SCALE GENOMIC DNA]</scope>
    <source>
        <strain evidence="7 8">DSE2036</strain>
    </source>
</reference>
<dbReference type="PANTHER" id="PTHR24305:SF157">
    <property type="entry name" value="N-ACETYLTRYPTOPHAN 6-HYDROXYLASE IVOC-RELATED"/>
    <property type="match status" value="1"/>
</dbReference>
<comment type="similarity">
    <text evidence="2">Belongs to the cytochrome P450 family.</text>
</comment>
<dbReference type="STRING" id="97972.A0A2V1DL19"/>
<evidence type="ECO:0000313" key="7">
    <source>
        <dbReference type="EMBL" id="PVH98810.1"/>
    </source>
</evidence>
<dbReference type="Pfam" id="PF00067">
    <property type="entry name" value="p450"/>
    <property type="match status" value="1"/>
</dbReference>
<feature type="non-terminal residue" evidence="7">
    <location>
        <position position="1"/>
    </location>
</feature>
<protein>
    <submittedName>
        <fullName evidence="7">Cytochrome P450</fullName>
    </submittedName>
</protein>
<evidence type="ECO:0000256" key="6">
    <source>
        <dbReference type="ARBA" id="ARBA00023033"/>
    </source>
</evidence>
<keyword evidence="3" id="KW-0479">Metal-binding</keyword>
<keyword evidence="8" id="KW-1185">Reference proteome</keyword>
<dbReference type="EMBL" id="KZ805405">
    <property type="protein sequence ID" value="PVH98810.1"/>
    <property type="molecule type" value="Genomic_DNA"/>
</dbReference>
<dbReference type="GO" id="GO:0020037">
    <property type="term" value="F:heme binding"/>
    <property type="evidence" value="ECO:0007669"/>
    <property type="project" value="InterPro"/>
</dbReference>
<dbReference type="OrthoDB" id="3945418at2759"/>
<dbReference type="SUPFAM" id="SSF48264">
    <property type="entry name" value="Cytochrome P450"/>
    <property type="match status" value="1"/>
</dbReference>
<dbReference type="Gene3D" id="1.10.630.10">
    <property type="entry name" value="Cytochrome P450"/>
    <property type="match status" value="1"/>
</dbReference>
<evidence type="ECO:0000256" key="5">
    <source>
        <dbReference type="ARBA" id="ARBA00023004"/>
    </source>
</evidence>
<keyword evidence="4" id="KW-0560">Oxidoreductase</keyword>
<dbReference type="GO" id="GO:0016705">
    <property type="term" value="F:oxidoreductase activity, acting on paired donors, with incorporation or reduction of molecular oxygen"/>
    <property type="evidence" value="ECO:0007669"/>
    <property type="project" value="InterPro"/>
</dbReference>
<accession>A0A2V1DL19</accession>
<dbReference type="Proteomes" id="UP000244855">
    <property type="component" value="Unassembled WGS sequence"/>
</dbReference>
<organism evidence="7 8">
    <name type="scientific">Periconia macrospinosa</name>
    <dbReference type="NCBI Taxonomy" id="97972"/>
    <lineage>
        <taxon>Eukaryota</taxon>
        <taxon>Fungi</taxon>
        <taxon>Dikarya</taxon>
        <taxon>Ascomycota</taxon>
        <taxon>Pezizomycotina</taxon>
        <taxon>Dothideomycetes</taxon>
        <taxon>Pleosporomycetidae</taxon>
        <taxon>Pleosporales</taxon>
        <taxon>Massarineae</taxon>
        <taxon>Periconiaceae</taxon>
        <taxon>Periconia</taxon>
    </lineage>
</organism>
<evidence type="ECO:0000256" key="4">
    <source>
        <dbReference type="ARBA" id="ARBA00023002"/>
    </source>
</evidence>
<sequence>YDFLDYPGFEAPFTTAIHNLLYSIPFATSFPTLAKWLQRFPEWALAMLDPKMKSVNIRSVNLLQEVRNQVQRIVAGDNDAHKSVEHRTVFHELLNSSIKKNELTEDMMQDEATSFTGAGIVTTKTALTVASFWILHKPEVKERLLLELERAISNPDNLLPLTELEKLPYLSAVVQESLSMSYGLFERLVRSNPTRVIQYGKYIIPPGTPFSISNHLQVGDPKIFLNPDDSLPGR</sequence>
<dbReference type="InterPro" id="IPR050121">
    <property type="entry name" value="Cytochrome_P450_monoxygenase"/>
</dbReference>
<keyword evidence="6" id="KW-0503">Monooxygenase</keyword>
<comment type="cofactor">
    <cofactor evidence="1">
        <name>heme</name>
        <dbReference type="ChEBI" id="CHEBI:30413"/>
    </cofactor>
</comment>
<dbReference type="AlphaFoldDB" id="A0A2V1DL19"/>
<dbReference type="GO" id="GO:0005506">
    <property type="term" value="F:iron ion binding"/>
    <property type="evidence" value="ECO:0007669"/>
    <property type="project" value="InterPro"/>
</dbReference>
<proteinExistence type="inferred from homology"/>
<dbReference type="InterPro" id="IPR036396">
    <property type="entry name" value="Cyt_P450_sf"/>
</dbReference>
<dbReference type="GO" id="GO:0004497">
    <property type="term" value="F:monooxygenase activity"/>
    <property type="evidence" value="ECO:0007669"/>
    <property type="project" value="UniProtKB-KW"/>
</dbReference>
<gene>
    <name evidence="7" type="ORF">DM02DRAFT_680899</name>
</gene>
<dbReference type="InterPro" id="IPR001128">
    <property type="entry name" value="Cyt_P450"/>
</dbReference>
<evidence type="ECO:0000313" key="8">
    <source>
        <dbReference type="Proteomes" id="UP000244855"/>
    </source>
</evidence>
<dbReference type="PANTHER" id="PTHR24305">
    <property type="entry name" value="CYTOCHROME P450"/>
    <property type="match status" value="1"/>
</dbReference>
<keyword evidence="5" id="KW-0408">Iron</keyword>
<evidence type="ECO:0000256" key="2">
    <source>
        <dbReference type="ARBA" id="ARBA00010617"/>
    </source>
</evidence>
<evidence type="ECO:0000256" key="1">
    <source>
        <dbReference type="ARBA" id="ARBA00001971"/>
    </source>
</evidence>
<evidence type="ECO:0000256" key="3">
    <source>
        <dbReference type="ARBA" id="ARBA00022723"/>
    </source>
</evidence>
<name>A0A2V1DL19_9PLEO</name>